<feature type="domain" description="Multidrug resistance protein MdtA-like beta-barrel" evidence="6">
    <location>
        <begin position="245"/>
        <end position="300"/>
    </location>
</feature>
<gene>
    <name evidence="8" type="ORF">CJD38_11090</name>
</gene>
<keyword evidence="9" id="KW-1185">Reference proteome</keyword>
<reference evidence="8 9" key="1">
    <citation type="submission" date="2018-04" db="EMBL/GenBank/DDBJ databases">
        <title>Novel species isolated from glacier.</title>
        <authorList>
            <person name="Liu Q."/>
            <person name="Xin Y.-H."/>
        </authorList>
    </citation>
    <scope>NUCLEOTIDE SEQUENCE [LARGE SCALE GENOMIC DNA]</scope>
    <source>
        <strain evidence="8 9">GT1R17</strain>
    </source>
</reference>
<dbReference type="InterPro" id="IPR058627">
    <property type="entry name" value="MdtA-like_C"/>
</dbReference>
<feature type="transmembrane region" description="Helical" evidence="3">
    <location>
        <begin position="12"/>
        <end position="31"/>
    </location>
</feature>
<comment type="caution">
    <text evidence="8">The sequence shown here is derived from an EMBL/GenBank/DDBJ whole genome shotgun (WGS) entry which is preliminary data.</text>
</comment>
<comment type="subcellular location">
    <subcellularLocation>
        <location evidence="1">Cell inner membrane</location>
        <topology evidence="1">Lipid-anchor</topology>
    </subcellularLocation>
</comment>
<dbReference type="InterPro" id="IPR058625">
    <property type="entry name" value="MdtA-like_BSH"/>
</dbReference>
<dbReference type="GO" id="GO:0005886">
    <property type="term" value="C:plasma membrane"/>
    <property type="evidence" value="ECO:0007669"/>
    <property type="project" value="TreeGrafter"/>
</dbReference>
<dbReference type="Pfam" id="PF25944">
    <property type="entry name" value="Beta-barrel_RND"/>
    <property type="match status" value="1"/>
</dbReference>
<organism evidence="8 9">
    <name type="scientific">Stenotrophobium rhamnosiphilum</name>
    <dbReference type="NCBI Taxonomy" id="2029166"/>
    <lineage>
        <taxon>Bacteria</taxon>
        <taxon>Pseudomonadati</taxon>
        <taxon>Pseudomonadota</taxon>
        <taxon>Gammaproteobacteria</taxon>
        <taxon>Nevskiales</taxon>
        <taxon>Nevskiaceae</taxon>
        <taxon>Stenotrophobium</taxon>
    </lineage>
</organism>
<comment type="similarity">
    <text evidence="2">Belongs to the membrane fusion protein (MFP) (TC 8.A.1) family.</text>
</comment>
<dbReference type="Gene3D" id="2.40.420.20">
    <property type="match status" value="1"/>
</dbReference>
<dbReference type="PANTHER" id="PTHR30158:SF26">
    <property type="entry name" value="RESISTANCE-NODULATION-CELL DIVISION (RND) MULTIDRUG EFFLUX MEMBRANE FUSION PROTEIN MEXE"/>
    <property type="match status" value="1"/>
</dbReference>
<sequence length="415" mass="44732">MPLRKPGFKKFYVPALIGVPAFTALVLAIGLGRTEAKAQPAAPVATEVTVAEVIHKPLHEWQEFSGRLQAVDTVEVRPRVNGYIDRVAFPDGARVTKGQLLFQIDPRPFQAEVDRLTSERARALSDLDLARANHARAERLIAENAISREEYERLVAAENSAQGEVGSVSGSLAAARLNLEFTQVRAPIEGHVSRAIITAGNLVTSSSLLTTVVSDNPVYAYFDADEQTFLRYAKAKRDPANKDATGVFMGLVDEEGYPHQGELNFVDNQVDPTTGTIRARAVFANPEGRYTPGLFARIRLVGGADAETVLIEDRAVGTDLGKKFVFALKPDKSIEARFVELGPVIDGLRVVKQGLVAGDVIVVNGLQHVKSGEVVAPTRIAMNTDNDGLRQVLGSSAAPSLVAQEGTLPTVRARP</sequence>
<evidence type="ECO:0000256" key="3">
    <source>
        <dbReference type="SAM" id="Phobius"/>
    </source>
</evidence>
<dbReference type="InterPro" id="IPR058624">
    <property type="entry name" value="MdtA-like_HH"/>
</dbReference>
<dbReference type="PANTHER" id="PTHR30158">
    <property type="entry name" value="ACRA/E-RELATED COMPONENT OF DRUG EFFLUX TRANSPORTER"/>
    <property type="match status" value="1"/>
</dbReference>
<evidence type="ECO:0000259" key="7">
    <source>
        <dbReference type="Pfam" id="PF25967"/>
    </source>
</evidence>
<dbReference type="NCBIfam" id="TIGR01730">
    <property type="entry name" value="RND_mfp"/>
    <property type="match status" value="1"/>
</dbReference>
<evidence type="ECO:0000259" key="5">
    <source>
        <dbReference type="Pfam" id="PF25917"/>
    </source>
</evidence>
<accession>A0A2T5ME45</accession>
<dbReference type="Gene3D" id="2.40.50.100">
    <property type="match status" value="1"/>
</dbReference>
<keyword evidence="3" id="KW-0812">Transmembrane</keyword>
<dbReference type="EMBL" id="QANS01000004">
    <property type="protein sequence ID" value="PTU30848.1"/>
    <property type="molecule type" value="Genomic_DNA"/>
</dbReference>
<feature type="domain" description="Multidrug resistance protein MdtA-like alpha-helical hairpin" evidence="4">
    <location>
        <begin position="115"/>
        <end position="182"/>
    </location>
</feature>
<dbReference type="InterPro" id="IPR058626">
    <property type="entry name" value="MdtA-like_b-barrel"/>
</dbReference>
<keyword evidence="3" id="KW-1133">Transmembrane helix</keyword>
<feature type="domain" description="Multidrug resistance protein MdtA-like barrel-sandwich hybrid" evidence="5">
    <location>
        <begin position="73"/>
        <end position="213"/>
    </location>
</feature>
<protein>
    <submittedName>
        <fullName evidence="8">Efflux transporter periplasmic adaptor subunit</fullName>
    </submittedName>
</protein>
<evidence type="ECO:0000259" key="4">
    <source>
        <dbReference type="Pfam" id="PF25876"/>
    </source>
</evidence>
<evidence type="ECO:0000313" key="9">
    <source>
        <dbReference type="Proteomes" id="UP000244248"/>
    </source>
</evidence>
<dbReference type="Proteomes" id="UP000244248">
    <property type="component" value="Unassembled WGS sequence"/>
</dbReference>
<dbReference type="Pfam" id="PF25876">
    <property type="entry name" value="HH_MFP_RND"/>
    <property type="match status" value="1"/>
</dbReference>
<dbReference type="OrthoDB" id="9816569at2"/>
<evidence type="ECO:0000259" key="6">
    <source>
        <dbReference type="Pfam" id="PF25944"/>
    </source>
</evidence>
<dbReference type="InterPro" id="IPR006143">
    <property type="entry name" value="RND_pump_MFP"/>
</dbReference>
<dbReference type="GO" id="GO:0046677">
    <property type="term" value="P:response to antibiotic"/>
    <property type="evidence" value="ECO:0007669"/>
    <property type="project" value="TreeGrafter"/>
</dbReference>
<dbReference type="GO" id="GO:0022857">
    <property type="term" value="F:transmembrane transporter activity"/>
    <property type="evidence" value="ECO:0007669"/>
    <property type="project" value="InterPro"/>
</dbReference>
<dbReference type="Gene3D" id="2.40.30.170">
    <property type="match status" value="1"/>
</dbReference>
<dbReference type="RefSeq" id="WP_107940433.1">
    <property type="nucleotide sequence ID" value="NZ_QANS01000004.1"/>
</dbReference>
<name>A0A2T5ME45_9GAMM</name>
<dbReference type="GO" id="GO:0030313">
    <property type="term" value="C:cell envelope"/>
    <property type="evidence" value="ECO:0007669"/>
    <property type="project" value="UniProtKB-SubCell"/>
</dbReference>
<feature type="domain" description="Multidrug resistance protein MdtA-like C-terminal permuted SH3" evidence="7">
    <location>
        <begin position="309"/>
        <end position="367"/>
    </location>
</feature>
<keyword evidence="3" id="KW-0472">Membrane</keyword>
<evidence type="ECO:0000313" key="8">
    <source>
        <dbReference type="EMBL" id="PTU30848.1"/>
    </source>
</evidence>
<evidence type="ECO:0000256" key="2">
    <source>
        <dbReference type="ARBA" id="ARBA00009477"/>
    </source>
</evidence>
<proteinExistence type="inferred from homology"/>
<dbReference type="SUPFAM" id="SSF111369">
    <property type="entry name" value="HlyD-like secretion proteins"/>
    <property type="match status" value="1"/>
</dbReference>
<dbReference type="Gene3D" id="1.10.287.470">
    <property type="entry name" value="Helix hairpin bin"/>
    <property type="match status" value="1"/>
</dbReference>
<evidence type="ECO:0000256" key="1">
    <source>
        <dbReference type="ARBA" id="ARBA00004519"/>
    </source>
</evidence>
<dbReference type="Pfam" id="PF25967">
    <property type="entry name" value="RND-MFP_C"/>
    <property type="match status" value="1"/>
</dbReference>
<dbReference type="Pfam" id="PF25917">
    <property type="entry name" value="BSH_RND"/>
    <property type="match status" value="1"/>
</dbReference>
<dbReference type="AlphaFoldDB" id="A0A2T5ME45"/>